<dbReference type="EMBL" id="CM044702">
    <property type="protein sequence ID" value="KAI5677961.1"/>
    <property type="molecule type" value="Genomic_DNA"/>
</dbReference>
<keyword evidence="2" id="KW-1185">Reference proteome</keyword>
<proteinExistence type="predicted"/>
<gene>
    <name evidence="1" type="ORF">M9H77_08911</name>
</gene>
<evidence type="ECO:0000313" key="1">
    <source>
        <dbReference type="EMBL" id="KAI5677961.1"/>
    </source>
</evidence>
<evidence type="ECO:0000313" key="2">
    <source>
        <dbReference type="Proteomes" id="UP001060085"/>
    </source>
</evidence>
<accession>A0ACC0BZA5</accession>
<organism evidence="1 2">
    <name type="scientific">Catharanthus roseus</name>
    <name type="common">Madagascar periwinkle</name>
    <name type="synonym">Vinca rosea</name>
    <dbReference type="NCBI Taxonomy" id="4058"/>
    <lineage>
        <taxon>Eukaryota</taxon>
        <taxon>Viridiplantae</taxon>
        <taxon>Streptophyta</taxon>
        <taxon>Embryophyta</taxon>
        <taxon>Tracheophyta</taxon>
        <taxon>Spermatophyta</taxon>
        <taxon>Magnoliopsida</taxon>
        <taxon>eudicotyledons</taxon>
        <taxon>Gunneridae</taxon>
        <taxon>Pentapetalae</taxon>
        <taxon>asterids</taxon>
        <taxon>lamiids</taxon>
        <taxon>Gentianales</taxon>
        <taxon>Apocynaceae</taxon>
        <taxon>Rauvolfioideae</taxon>
        <taxon>Vinceae</taxon>
        <taxon>Catharanthinae</taxon>
        <taxon>Catharanthus</taxon>
    </lineage>
</organism>
<reference evidence="2" key="1">
    <citation type="journal article" date="2023" name="Nat. Plants">
        <title>Single-cell RNA sequencing provides a high-resolution roadmap for understanding the multicellular compartmentation of specialized metabolism.</title>
        <authorList>
            <person name="Sun S."/>
            <person name="Shen X."/>
            <person name="Li Y."/>
            <person name="Li Y."/>
            <person name="Wang S."/>
            <person name="Li R."/>
            <person name="Zhang H."/>
            <person name="Shen G."/>
            <person name="Guo B."/>
            <person name="Wei J."/>
            <person name="Xu J."/>
            <person name="St-Pierre B."/>
            <person name="Chen S."/>
            <person name="Sun C."/>
        </authorList>
    </citation>
    <scope>NUCLEOTIDE SEQUENCE [LARGE SCALE GENOMIC DNA]</scope>
</reference>
<comment type="caution">
    <text evidence="1">The sequence shown here is derived from an EMBL/GenBank/DDBJ whole genome shotgun (WGS) entry which is preliminary data.</text>
</comment>
<dbReference type="Proteomes" id="UP001060085">
    <property type="component" value="Linkage Group LG02"/>
</dbReference>
<name>A0ACC0BZA5_CATRO</name>
<protein>
    <submittedName>
        <fullName evidence="1">Uncharacterized protein</fullName>
    </submittedName>
</protein>
<sequence>MEVIGRQEMVYPKLTRKRSNCYKDGDYGENVYRGSHNRDGHFTHGSQMGIDNLSSSAKTYDHIPYNDCHENSLYDVHKGVEIVLRWGTADPIVASRVLAQNIFESLTIVDGRSRPTISGRSREVEDVERC</sequence>